<keyword evidence="1" id="KW-1133">Transmembrane helix</keyword>
<evidence type="ECO:0000313" key="2">
    <source>
        <dbReference type="EMBL" id="WNY24303.1"/>
    </source>
</evidence>
<feature type="transmembrane region" description="Helical" evidence="1">
    <location>
        <begin position="12"/>
        <end position="30"/>
    </location>
</feature>
<proteinExistence type="predicted"/>
<accession>A0AA96V3G8</accession>
<dbReference type="KEGG" id="mehf:MmiHf6_16340"/>
<dbReference type="GeneID" id="85196245"/>
<dbReference type="EMBL" id="CP131059">
    <property type="protein sequence ID" value="WNY24303.1"/>
    <property type="molecule type" value="Genomic_DNA"/>
</dbReference>
<dbReference type="RefSeq" id="WP_316557484.1">
    <property type="nucleotide sequence ID" value="NZ_CP131059.1"/>
</dbReference>
<name>A0AA96V3G8_9EURY</name>
<dbReference type="AlphaFoldDB" id="A0AA96V3G8"/>
<keyword evidence="1" id="KW-0812">Transmembrane</keyword>
<dbReference type="Proteomes" id="UP001302978">
    <property type="component" value="Chromosome"/>
</dbReference>
<gene>
    <name evidence="2" type="ORF">MmiHf6_16340</name>
</gene>
<organism evidence="2 3">
    <name type="scientific">Methanimicrococcus hongohii</name>
    <dbReference type="NCBI Taxonomy" id="3028295"/>
    <lineage>
        <taxon>Archaea</taxon>
        <taxon>Methanobacteriati</taxon>
        <taxon>Methanobacteriota</taxon>
        <taxon>Stenosarchaea group</taxon>
        <taxon>Methanomicrobia</taxon>
        <taxon>Methanosarcinales</taxon>
        <taxon>Methanosarcinaceae</taxon>
        <taxon>Methanimicrococcus</taxon>
    </lineage>
</organism>
<keyword evidence="3" id="KW-1185">Reference proteome</keyword>
<evidence type="ECO:0000313" key="3">
    <source>
        <dbReference type="Proteomes" id="UP001302978"/>
    </source>
</evidence>
<evidence type="ECO:0000256" key="1">
    <source>
        <dbReference type="SAM" id="Phobius"/>
    </source>
</evidence>
<keyword evidence="1" id="KW-0472">Membrane</keyword>
<reference evidence="2 3" key="1">
    <citation type="submission" date="2023-07" db="EMBL/GenBank/DDBJ databases">
        <title>Closed genoem sequence of Methanomicrococcus sp. Hf6.</title>
        <authorList>
            <person name="Poehlein A."/>
            <person name="Protasov E."/>
            <person name="Platt K."/>
            <person name="Reeh H."/>
            <person name="Daniel R."/>
            <person name="Brune A."/>
        </authorList>
    </citation>
    <scope>NUCLEOTIDE SEQUENCE [LARGE SCALE GENOMIC DNA]</scope>
    <source>
        <strain evidence="2 3">Hf6</strain>
    </source>
</reference>
<sequence>MKKYQKTLPASFAVLILLIAGAAGFWYYWFIADVNPNFYGLNPLHKPASVLESKSGLPPIPDDILEYYYSDNYYLSSMTADAEAENPFKAARRIKREADVVVYATLKEIQPAVETRPVSTPIVFEINHVVKGNVTNEITVQIDGGFTKTSGYWVSDTRGVVSPWDFTAGESYLLYLTGPFDDNLVSDTNYYTPVNRGVFILDEKI</sequence>
<protein>
    <submittedName>
        <fullName evidence="2">Uncharacterized protein</fullName>
    </submittedName>
</protein>